<reference evidence="7" key="1">
    <citation type="journal article" date="2019" name="Int. J. Syst. Evol. Microbiol.">
        <title>The Global Catalogue of Microorganisms (GCM) 10K type strain sequencing project: providing services to taxonomists for standard genome sequencing and annotation.</title>
        <authorList>
            <consortium name="The Broad Institute Genomics Platform"/>
            <consortium name="The Broad Institute Genome Sequencing Center for Infectious Disease"/>
            <person name="Wu L."/>
            <person name="Ma J."/>
        </authorList>
    </citation>
    <scope>NUCLEOTIDE SEQUENCE [LARGE SCALE GENOMIC DNA]</scope>
    <source>
        <strain evidence="7">JCM 1407</strain>
    </source>
</reference>
<dbReference type="InterPro" id="IPR023198">
    <property type="entry name" value="PGP-like_dom2"/>
</dbReference>
<dbReference type="NCBIfam" id="TIGR01549">
    <property type="entry name" value="HAD-SF-IA-v1"/>
    <property type="match status" value="1"/>
</dbReference>
<evidence type="ECO:0000313" key="7">
    <source>
        <dbReference type="Proteomes" id="UP001501510"/>
    </source>
</evidence>
<protein>
    <submittedName>
        <fullName evidence="6">HAD family hydrolase</fullName>
    </submittedName>
</protein>
<organism evidence="6 7">
    <name type="scientific">Clostridium oceanicum</name>
    <dbReference type="NCBI Taxonomy" id="1543"/>
    <lineage>
        <taxon>Bacteria</taxon>
        <taxon>Bacillati</taxon>
        <taxon>Bacillota</taxon>
        <taxon>Clostridia</taxon>
        <taxon>Eubacteriales</taxon>
        <taxon>Clostridiaceae</taxon>
        <taxon>Clostridium</taxon>
    </lineage>
</organism>
<comment type="cofactor">
    <cofactor evidence="1">
        <name>Mg(2+)</name>
        <dbReference type="ChEBI" id="CHEBI:18420"/>
    </cofactor>
</comment>
<dbReference type="EMBL" id="BAAACG010000008">
    <property type="protein sequence ID" value="GAA0739731.1"/>
    <property type="molecule type" value="Genomic_DNA"/>
</dbReference>
<dbReference type="InterPro" id="IPR023214">
    <property type="entry name" value="HAD_sf"/>
</dbReference>
<evidence type="ECO:0000256" key="4">
    <source>
        <dbReference type="ARBA" id="ARBA00022842"/>
    </source>
</evidence>
<dbReference type="InterPro" id="IPR006439">
    <property type="entry name" value="HAD-SF_hydro_IA"/>
</dbReference>
<dbReference type="CDD" id="cd16423">
    <property type="entry name" value="HAD_BPGM-like"/>
    <property type="match status" value="1"/>
</dbReference>
<dbReference type="Pfam" id="PF13419">
    <property type="entry name" value="HAD_2"/>
    <property type="match status" value="1"/>
</dbReference>
<sequence length="219" mass="25011">MIKAVIFDMDGVIVNSEKHHADLENRIFKELGLEISKEEHESFVGTGSYYMWGTLKEKYSIPFKVEELIKKNRDEFLEYVSKDGMIVPINGVENILKFIKDKGLKTAVASSSPLNFIEKVMDTIEVRDYFEELVTGDYVKRSKPEPDIFLYAAEKLGVKPEECIVIEDSRNGVIAAKKANMKAIGYKDENSRGQNLDKADIVIKSFNDDEIRDFIIDLI</sequence>
<evidence type="ECO:0000256" key="3">
    <source>
        <dbReference type="ARBA" id="ARBA00022723"/>
    </source>
</evidence>
<dbReference type="Proteomes" id="UP001501510">
    <property type="component" value="Unassembled WGS sequence"/>
</dbReference>
<dbReference type="PANTHER" id="PTHR46193:SF18">
    <property type="entry name" value="HEXITOL PHOSPHATASE B"/>
    <property type="match status" value="1"/>
</dbReference>
<dbReference type="GO" id="GO:0016787">
    <property type="term" value="F:hydrolase activity"/>
    <property type="evidence" value="ECO:0007669"/>
    <property type="project" value="UniProtKB-KW"/>
</dbReference>
<dbReference type="InterPro" id="IPR051600">
    <property type="entry name" value="Beta-PGM-like"/>
</dbReference>
<dbReference type="SUPFAM" id="SSF56784">
    <property type="entry name" value="HAD-like"/>
    <property type="match status" value="1"/>
</dbReference>
<dbReference type="InterPro" id="IPR041492">
    <property type="entry name" value="HAD_2"/>
</dbReference>
<name>A0ABP3UPJ0_9CLOT</name>
<dbReference type="SFLD" id="SFLDG01135">
    <property type="entry name" value="C1.5.6:_HAD__Beta-PGM__Phospha"/>
    <property type="match status" value="1"/>
</dbReference>
<keyword evidence="5" id="KW-0119">Carbohydrate metabolism</keyword>
<gene>
    <name evidence="6" type="ORF">GCM10008906_18860</name>
</gene>
<proteinExistence type="inferred from homology"/>
<evidence type="ECO:0000313" key="6">
    <source>
        <dbReference type="EMBL" id="GAA0739731.1"/>
    </source>
</evidence>
<dbReference type="RefSeq" id="WP_343761053.1">
    <property type="nucleotide sequence ID" value="NZ_BAAACG010000008.1"/>
</dbReference>
<keyword evidence="7" id="KW-1185">Reference proteome</keyword>
<dbReference type="SFLD" id="SFLDG01129">
    <property type="entry name" value="C1.5:_HAD__Beta-PGM__Phosphata"/>
    <property type="match status" value="1"/>
</dbReference>
<dbReference type="Gene3D" id="3.40.50.1000">
    <property type="entry name" value="HAD superfamily/HAD-like"/>
    <property type="match status" value="1"/>
</dbReference>
<dbReference type="SFLD" id="SFLDS00003">
    <property type="entry name" value="Haloacid_Dehalogenase"/>
    <property type="match status" value="1"/>
</dbReference>
<evidence type="ECO:0000256" key="1">
    <source>
        <dbReference type="ARBA" id="ARBA00001946"/>
    </source>
</evidence>
<comment type="caution">
    <text evidence="6">The sequence shown here is derived from an EMBL/GenBank/DDBJ whole genome shotgun (WGS) entry which is preliminary data.</text>
</comment>
<dbReference type="InterPro" id="IPR036412">
    <property type="entry name" value="HAD-like_sf"/>
</dbReference>
<accession>A0ABP3UPJ0</accession>
<dbReference type="PANTHER" id="PTHR46193">
    <property type="entry name" value="6-PHOSPHOGLUCONATE PHOSPHATASE"/>
    <property type="match status" value="1"/>
</dbReference>
<keyword evidence="4" id="KW-0460">Magnesium</keyword>
<keyword evidence="3" id="KW-0479">Metal-binding</keyword>
<evidence type="ECO:0000256" key="2">
    <source>
        <dbReference type="ARBA" id="ARBA00006171"/>
    </source>
</evidence>
<evidence type="ECO:0000256" key="5">
    <source>
        <dbReference type="ARBA" id="ARBA00023277"/>
    </source>
</evidence>
<keyword evidence="6" id="KW-0378">Hydrolase</keyword>
<comment type="similarity">
    <text evidence="2">Belongs to the HAD-like hydrolase superfamily. CbbY/CbbZ/Gph/YieH family.</text>
</comment>
<dbReference type="NCBIfam" id="TIGR01509">
    <property type="entry name" value="HAD-SF-IA-v3"/>
    <property type="match status" value="1"/>
</dbReference>
<dbReference type="Gene3D" id="1.10.150.240">
    <property type="entry name" value="Putative phosphatase, domain 2"/>
    <property type="match status" value="1"/>
</dbReference>